<proteinExistence type="predicted"/>
<dbReference type="FunFam" id="3.40.50.10810:FF:000020">
    <property type="entry name" value="DNA repair and recombination protein RAD54B"/>
    <property type="match status" value="1"/>
</dbReference>
<dbReference type="STRING" id="33097.A0A150H475"/>
<dbReference type="PROSITE" id="PS51192">
    <property type="entry name" value="HELICASE_ATP_BIND_1"/>
    <property type="match status" value="1"/>
</dbReference>
<comment type="caution">
    <text evidence="2">The sequence shown here is derived from an EMBL/GenBank/DDBJ whole genome shotgun (WGS) entry which is preliminary data.</text>
</comment>
<organism evidence="2 3">
    <name type="scientific">Gonium pectorale</name>
    <name type="common">Green alga</name>
    <dbReference type="NCBI Taxonomy" id="33097"/>
    <lineage>
        <taxon>Eukaryota</taxon>
        <taxon>Viridiplantae</taxon>
        <taxon>Chlorophyta</taxon>
        <taxon>core chlorophytes</taxon>
        <taxon>Chlorophyceae</taxon>
        <taxon>CS clade</taxon>
        <taxon>Chlamydomonadales</taxon>
        <taxon>Volvocaceae</taxon>
        <taxon>Gonium</taxon>
    </lineage>
</organism>
<dbReference type="InterPro" id="IPR027417">
    <property type="entry name" value="P-loop_NTPase"/>
</dbReference>
<dbReference type="GO" id="GO:0007131">
    <property type="term" value="P:reciprocal meiotic recombination"/>
    <property type="evidence" value="ECO:0007669"/>
    <property type="project" value="TreeGrafter"/>
</dbReference>
<dbReference type="Gene3D" id="1.20.120.850">
    <property type="entry name" value="SWI2/SNF2 ATPases, N-terminal domain"/>
    <property type="match status" value="1"/>
</dbReference>
<dbReference type="Gene3D" id="3.40.50.10810">
    <property type="entry name" value="Tandem AAA-ATPase domain"/>
    <property type="match status" value="1"/>
</dbReference>
<evidence type="ECO:0000259" key="1">
    <source>
        <dbReference type="PROSITE" id="PS51192"/>
    </source>
</evidence>
<dbReference type="AlphaFoldDB" id="A0A150H475"/>
<dbReference type="Pfam" id="PF00176">
    <property type="entry name" value="SNF2-rel_dom"/>
    <property type="match status" value="1"/>
</dbReference>
<dbReference type="InterPro" id="IPR038718">
    <property type="entry name" value="SNF2-like_sf"/>
</dbReference>
<sequence>MEKVYAVLYTKKELLLKKKAGKKFADGLVTTFEDGTSMLYDKDSKVVTKGRYKRFGSAVDGDMVIEIGNWHAEVDKELTTDDFNQWNGGRGKLREGKPVAPVVVDPFLARHLRPHQEEGVRFMYECVMGLRAADKTGCILADEMGLGKTLQVITLSWSLLRQGPEGRPAAGKVLVVTPATLVDNWGREVKKWLGSERLQALCLQNSPTAKQTILEFKHGHHQRMMIVSYETLRKYAKELQGAFDLLVCDEGHRLKSVGGNKTIDALLSLGCNRRILLTGTPVQNDLQEFYALLSFVVPDLLGTPQVFNRVYGLPITRSQEGTATPQEKELGASRASELQAKISAFVLRRTQALLAKHLPPLASLTLFCRPSEQQVKLYMAVLRSKAATSLLMDGGGGDDNTLAIITALRKVANHPDLLLGGGGDAGDPGDGPVKAPANYSSCLPDFSRQFSPTGTYESAGLSVWGYVRG</sequence>
<protein>
    <recommendedName>
        <fullName evidence="1">Helicase ATP-binding domain-containing protein</fullName>
    </recommendedName>
</protein>
<dbReference type="GO" id="GO:0000724">
    <property type="term" value="P:double-strand break repair via homologous recombination"/>
    <property type="evidence" value="ECO:0007669"/>
    <property type="project" value="TreeGrafter"/>
</dbReference>
<accession>A0A150H475</accession>
<evidence type="ECO:0000313" key="2">
    <source>
        <dbReference type="EMBL" id="KXZ56939.1"/>
    </source>
</evidence>
<dbReference type="GO" id="GO:0005524">
    <property type="term" value="F:ATP binding"/>
    <property type="evidence" value="ECO:0007669"/>
    <property type="project" value="InterPro"/>
</dbReference>
<dbReference type="Gene3D" id="3.40.50.300">
    <property type="entry name" value="P-loop containing nucleotide triphosphate hydrolases"/>
    <property type="match status" value="1"/>
</dbReference>
<dbReference type="InterPro" id="IPR014001">
    <property type="entry name" value="Helicase_ATP-bd"/>
</dbReference>
<keyword evidence="3" id="KW-1185">Reference proteome</keyword>
<evidence type="ECO:0000313" key="3">
    <source>
        <dbReference type="Proteomes" id="UP000075714"/>
    </source>
</evidence>
<dbReference type="SMART" id="SM00487">
    <property type="entry name" value="DEXDc"/>
    <property type="match status" value="1"/>
</dbReference>
<gene>
    <name evidence="2" type="ORF">GPECTOR_1g847</name>
</gene>
<dbReference type="Proteomes" id="UP000075714">
    <property type="component" value="Unassembled WGS sequence"/>
</dbReference>
<dbReference type="OrthoDB" id="413460at2759"/>
<dbReference type="EMBL" id="LSYV01000002">
    <property type="protein sequence ID" value="KXZ56939.1"/>
    <property type="molecule type" value="Genomic_DNA"/>
</dbReference>
<dbReference type="PANTHER" id="PTHR45629">
    <property type="entry name" value="SNF2/RAD54 FAMILY MEMBER"/>
    <property type="match status" value="1"/>
</dbReference>
<reference evidence="3" key="1">
    <citation type="journal article" date="2016" name="Nat. Commun.">
        <title>The Gonium pectorale genome demonstrates co-option of cell cycle regulation during the evolution of multicellularity.</title>
        <authorList>
            <person name="Hanschen E.R."/>
            <person name="Marriage T.N."/>
            <person name="Ferris P.J."/>
            <person name="Hamaji T."/>
            <person name="Toyoda A."/>
            <person name="Fujiyama A."/>
            <person name="Neme R."/>
            <person name="Noguchi H."/>
            <person name="Minakuchi Y."/>
            <person name="Suzuki M."/>
            <person name="Kawai-Toyooka H."/>
            <person name="Smith D.R."/>
            <person name="Sparks H."/>
            <person name="Anderson J."/>
            <person name="Bakaric R."/>
            <person name="Luria V."/>
            <person name="Karger A."/>
            <person name="Kirschner M.W."/>
            <person name="Durand P.M."/>
            <person name="Michod R.E."/>
            <person name="Nozaki H."/>
            <person name="Olson B.J."/>
        </authorList>
    </citation>
    <scope>NUCLEOTIDE SEQUENCE [LARGE SCALE GENOMIC DNA]</scope>
    <source>
        <strain evidence="3">NIES-2863</strain>
    </source>
</reference>
<dbReference type="SUPFAM" id="SSF52540">
    <property type="entry name" value="P-loop containing nucleoside triphosphate hydrolases"/>
    <property type="match status" value="2"/>
</dbReference>
<name>A0A150H475_GONPE</name>
<dbReference type="InterPro" id="IPR000330">
    <property type="entry name" value="SNF2_N"/>
</dbReference>
<dbReference type="GO" id="GO:0005634">
    <property type="term" value="C:nucleus"/>
    <property type="evidence" value="ECO:0007669"/>
    <property type="project" value="TreeGrafter"/>
</dbReference>
<dbReference type="PANTHER" id="PTHR45629:SF7">
    <property type="entry name" value="DNA EXCISION REPAIR PROTEIN ERCC-6-RELATED"/>
    <property type="match status" value="1"/>
</dbReference>
<dbReference type="GO" id="GO:0015616">
    <property type="term" value="F:DNA translocase activity"/>
    <property type="evidence" value="ECO:0007669"/>
    <property type="project" value="TreeGrafter"/>
</dbReference>
<feature type="domain" description="Helicase ATP-binding" evidence="1">
    <location>
        <begin position="129"/>
        <end position="299"/>
    </location>
</feature>
<dbReference type="CDD" id="cd18004">
    <property type="entry name" value="DEXHc_RAD54"/>
    <property type="match status" value="1"/>
</dbReference>
<dbReference type="InterPro" id="IPR050496">
    <property type="entry name" value="SNF2_RAD54_helicase_repair"/>
</dbReference>